<dbReference type="Proteomes" id="UP001152795">
    <property type="component" value="Unassembled WGS sequence"/>
</dbReference>
<dbReference type="OrthoDB" id="5971299at2759"/>
<reference evidence="2" key="1">
    <citation type="submission" date="2020-04" db="EMBL/GenBank/DDBJ databases">
        <authorList>
            <person name="Alioto T."/>
            <person name="Alioto T."/>
            <person name="Gomez Garrido J."/>
        </authorList>
    </citation>
    <scope>NUCLEOTIDE SEQUENCE</scope>
    <source>
        <strain evidence="2">A484AB</strain>
    </source>
</reference>
<proteinExistence type="predicted"/>
<keyword evidence="1" id="KW-0833">Ubl conjugation pathway</keyword>
<keyword evidence="3" id="KW-1185">Reference proteome</keyword>
<dbReference type="InterPro" id="IPR000569">
    <property type="entry name" value="HECT_dom"/>
</dbReference>
<keyword evidence="2" id="KW-0436">Ligase</keyword>
<accession>A0A6S7HUN0</accession>
<name>A0A6S7HUN0_PARCT</name>
<dbReference type="Gene3D" id="3.30.2410.10">
    <property type="entry name" value="Hect, E3 ligase catalytic domain"/>
    <property type="match status" value="1"/>
</dbReference>
<comment type="caution">
    <text evidence="2">The sequence shown here is derived from an EMBL/GenBank/DDBJ whole genome shotgun (WGS) entry which is preliminary data.</text>
</comment>
<gene>
    <name evidence="2" type="ORF">PACLA_8A083631</name>
</gene>
<dbReference type="Pfam" id="PF00632">
    <property type="entry name" value="HECT"/>
    <property type="match status" value="1"/>
</dbReference>
<dbReference type="EMBL" id="CACRXK020005690">
    <property type="protein sequence ID" value="CAB4007080.1"/>
    <property type="molecule type" value="Genomic_DNA"/>
</dbReference>
<dbReference type="GO" id="GO:0016874">
    <property type="term" value="F:ligase activity"/>
    <property type="evidence" value="ECO:0007669"/>
    <property type="project" value="UniProtKB-KW"/>
</dbReference>
<protein>
    <submittedName>
        <fullName evidence="2">G2 M phase-specific E3 ubiquitin- ligase-like</fullName>
    </submittedName>
</protein>
<dbReference type="GO" id="GO:0004842">
    <property type="term" value="F:ubiquitin-protein transferase activity"/>
    <property type="evidence" value="ECO:0007669"/>
    <property type="project" value="InterPro"/>
</dbReference>
<evidence type="ECO:0000313" key="3">
    <source>
        <dbReference type="Proteomes" id="UP001152795"/>
    </source>
</evidence>
<organism evidence="2 3">
    <name type="scientific">Paramuricea clavata</name>
    <name type="common">Red gorgonian</name>
    <name type="synonym">Violescent sea-whip</name>
    <dbReference type="NCBI Taxonomy" id="317549"/>
    <lineage>
        <taxon>Eukaryota</taxon>
        <taxon>Metazoa</taxon>
        <taxon>Cnidaria</taxon>
        <taxon>Anthozoa</taxon>
        <taxon>Octocorallia</taxon>
        <taxon>Malacalcyonacea</taxon>
        <taxon>Plexauridae</taxon>
        <taxon>Paramuricea</taxon>
    </lineage>
</organism>
<sequence length="160" mass="18200">MLDQQAAGLKLFGVLELIKKHENEMRQVFTHSGSSIITDDQMIDLLKPIYDDNTQRKEIDINTYKAMCDFVQELHHKECDLAVGDLLKFITGVRKIPALGLPKQIAIYFIHGCDQVKCKCRPKASTCDLHLRLPVHYQTAEDMIAAWMSALKECKGFGHL</sequence>
<dbReference type="PROSITE" id="PS50237">
    <property type="entry name" value="HECT"/>
    <property type="match status" value="1"/>
</dbReference>
<dbReference type="InterPro" id="IPR035983">
    <property type="entry name" value="Hect_E3_ubiquitin_ligase"/>
</dbReference>
<dbReference type="SUPFAM" id="SSF56204">
    <property type="entry name" value="Hect, E3 ligase catalytic domain"/>
    <property type="match status" value="1"/>
</dbReference>
<evidence type="ECO:0000256" key="1">
    <source>
        <dbReference type="ARBA" id="ARBA00022786"/>
    </source>
</evidence>
<dbReference type="AlphaFoldDB" id="A0A6S7HUN0"/>
<evidence type="ECO:0000313" key="2">
    <source>
        <dbReference type="EMBL" id="CAB4007080.1"/>
    </source>
</evidence>